<dbReference type="PATRIC" id="fig|479117.4.peg.889"/>
<evidence type="ECO:0000256" key="3">
    <source>
        <dbReference type="ARBA" id="ARBA00022692"/>
    </source>
</evidence>
<keyword evidence="2" id="KW-0813">Transport</keyword>
<dbReference type="EMBL" id="LQQC01000009">
    <property type="protein sequence ID" value="KXZ58705.1"/>
    <property type="molecule type" value="Genomic_DNA"/>
</dbReference>
<sequence length="342" mass="35790">MDPLLLAAGLLCLAFGVSNGFHDAGVQVGNAVATRTLRPRQALLMCAVFNFIGALLGQGLLLALTGHLLTVDTLGHDLLLILIPGLFAALVINTSTYFLAVPISATHCLFGGLLGAGFIYGAQPLNTDLVVDSLFRLAISPIAALFIAWLALTLLMPFLLNRSPKPVFRVFRQGTAVGTAALSVAHGSQDAQKIGAVFIAAWLSSRGDTSMNQLPGYVLWIIIVLSALAIAGGTLLSGWRVADTVSRRLSTLDPVGAGTSTMVAAVLSYLAAFVLRVPISMSFLVVGTNIGAGLASPHSRFAWRSRNRLRTLVFVISVWLMGMPASALLAAASAVVFKAIAA</sequence>
<keyword evidence="4 6" id="KW-1133">Transmembrane helix</keyword>
<keyword evidence="8" id="KW-1185">Reference proteome</keyword>
<dbReference type="RefSeq" id="WP_062020645.1">
    <property type="nucleotide sequence ID" value="NZ_LQQC01000009.1"/>
</dbReference>
<feature type="transmembrane region" description="Helical" evidence="6">
    <location>
        <begin position="134"/>
        <end position="160"/>
    </location>
</feature>
<dbReference type="InterPro" id="IPR001204">
    <property type="entry name" value="Phos_transporter"/>
</dbReference>
<evidence type="ECO:0000256" key="2">
    <source>
        <dbReference type="ARBA" id="ARBA00022448"/>
    </source>
</evidence>
<keyword evidence="5 6" id="KW-0472">Membrane</keyword>
<comment type="subcellular location">
    <subcellularLocation>
        <location evidence="1">Membrane</location>
        <topology evidence="1">Multi-pass membrane protein</topology>
    </subcellularLocation>
</comment>
<feature type="transmembrane region" description="Helical" evidence="6">
    <location>
        <begin position="104"/>
        <end position="122"/>
    </location>
</feature>
<dbReference type="GO" id="GO:0005315">
    <property type="term" value="F:phosphate transmembrane transporter activity"/>
    <property type="evidence" value="ECO:0007669"/>
    <property type="project" value="InterPro"/>
</dbReference>
<feature type="transmembrane region" description="Helical" evidence="6">
    <location>
        <begin position="217"/>
        <end position="242"/>
    </location>
</feature>
<proteinExistence type="predicted"/>
<dbReference type="AlphaFoldDB" id="A0A150H9L5"/>
<dbReference type="GO" id="GO:0035435">
    <property type="term" value="P:phosphate ion transmembrane transport"/>
    <property type="evidence" value="ECO:0007669"/>
    <property type="project" value="TreeGrafter"/>
</dbReference>
<dbReference type="PANTHER" id="PTHR11101:SF80">
    <property type="entry name" value="PHOSPHATE TRANSPORTER"/>
    <property type="match status" value="1"/>
</dbReference>
<evidence type="ECO:0000256" key="6">
    <source>
        <dbReference type="SAM" id="Phobius"/>
    </source>
</evidence>
<organism evidence="7 8">
    <name type="scientific">Brevibacterium ravenspurgense</name>
    <dbReference type="NCBI Taxonomy" id="479117"/>
    <lineage>
        <taxon>Bacteria</taxon>
        <taxon>Bacillati</taxon>
        <taxon>Actinomycetota</taxon>
        <taxon>Actinomycetes</taxon>
        <taxon>Micrococcales</taxon>
        <taxon>Brevibacteriaceae</taxon>
        <taxon>Brevibacterium</taxon>
    </lineage>
</organism>
<comment type="caution">
    <text evidence="7">The sequence shown here is derived from an EMBL/GenBank/DDBJ whole genome shotgun (WGS) entry which is preliminary data.</text>
</comment>
<feature type="transmembrane region" description="Helical" evidence="6">
    <location>
        <begin position="78"/>
        <end position="98"/>
    </location>
</feature>
<feature type="transmembrane region" description="Helical" evidence="6">
    <location>
        <begin position="311"/>
        <end position="337"/>
    </location>
</feature>
<dbReference type="Proteomes" id="UP000243589">
    <property type="component" value="Unassembled WGS sequence"/>
</dbReference>
<evidence type="ECO:0000256" key="5">
    <source>
        <dbReference type="ARBA" id="ARBA00023136"/>
    </source>
</evidence>
<dbReference type="GO" id="GO:0016020">
    <property type="term" value="C:membrane"/>
    <property type="evidence" value="ECO:0007669"/>
    <property type="project" value="UniProtKB-SubCell"/>
</dbReference>
<dbReference type="Pfam" id="PF01384">
    <property type="entry name" value="PHO4"/>
    <property type="match status" value="1"/>
</dbReference>
<feature type="transmembrane region" description="Helical" evidence="6">
    <location>
        <begin position="281"/>
        <end position="299"/>
    </location>
</feature>
<name>A0A150H9L5_9MICO</name>
<dbReference type="PANTHER" id="PTHR11101">
    <property type="entry name" value="PHOSPHATE TRANSPORTER"/>
    <property type="match status" value="1"/>
</dbReference>
<feature type="transmembrane region" description="Helical" evidence="6">
    <location>
        <begin position="44"/>
        <end position="66"/>
    </location>
</feature>
<protein>
    <submittedName>
        <fullName evidence="7">Low-affinity inorganic phosphate transporter 1</fullName>
    </submittedName>
</protein>
<accession>A0A150H9L5</accession>
<evidence type="ECO:0000256" key="1">
    <source>
        <dbReference type="ARBA" id="ARBA00004141"/>
    </source>
</evidence>
<reference evidence="7 8" key="1">
    <citation type="submission" date="2016-01" db="EMBL/GenBank/DDBJ databases">
        <title>Use of Whole Genome Sequencing to ascertain that Brevibacterium massiliense (Roux, Raoult 2009) is a later heterotypic synonym of Brevibacterium ravenspurgense (Mages 2008).</title>
        <authorList>
            <person name="Bernier A.-M."/>
            <person name="Burdz T."/>
            <person name="Huynh C."/>
            <person name="Pachecho A.L."/>
            <person name="Wiebe D."/>
            <person name="Bonner C."/>
            <person name="Bernard K."/>
        </authorList>
    </citation>
    <scope>NUCLEOTIDE SEQUENCE [LARGE SCALE GENOMIC DNA]</scope>
    <source>
        <strain evidence="7 8">CCUG56047</strain>
    </source>
</reference>
<keyword evidence="3 6" id="KW-0812">Transmembrane</keyword>
<gene>
    <name evidence="7" type="primary">pitA_1</name>
    <name evidence="7" type="ORF">Bravens_00886</name>
</gene>
<evidence type="ECO:0000256" key="4">
    <source>
        <dbReference type="ARBA" id="ARBA00022989"/>
    </source>
</evidence>
<evidence type="ECO:0000313" key="7">
    <source>
        <dbReference type="EMBL" id="KXZ58705.1"/>
    </source>
</evidence>
<evidence type="ECO:0000313" key="8">
    <source>
        <dbReference type="Proteomes" id="UP000243589"/>
    </source>
</evidence>